<reference evidence="7 8" key="1">
    <citation type="submission" date="2015-01" db="EMBL/GenBank/DDBJ databases">
        <authorList>
            <person name="Aslett A.Martin."/>
            <person name="De Silva Nishadi"/>
        </authorList>
    </citation>
    <scope>NUCLEOTIDE SEQUENCE [LARGE SCALE GENOMIC DNA]</scope>
    <source>
        <strain evidence="7 8">R28058</strain>
    </source>
</reference>
<evidence type="ECO:0000256" key="4">
    <source>
        <dbReference type="ARBA" id="ARBA00022989"/>
    </source>
</evidence>
<evidence type="ECO:0000259" key="6">
    <source>
        <dbReference type="SMART" id="SM00244"/>
    </source>
</evidence>
<evidence type="ECO:0000256" key="3">
    <source>
        <dbReference type="ARBA" id="ARBA00022692"/>
    </source>
</evidence>
<keyword evidence="3" id="KW-0812">Transmembrane</keyword>
<dbReference type="Pfam" id="PF01145">
    <property type="entry name" value="Band_7"/>
    <property type="match status" value="1"/>
</dbReference>
<sequence length="312" mass="34874">MFATIFFTVLIILVIVLAISTIKIVKQSEVIIVERLGKYRTTGESGLNIVVPILDRVVKRIDLRTQVIDSPPQPVITKDNVTMSIDTVVYYQITDSFKATYEIANLVQAIRYLTTTTLRDVIGTMELDRTLSSRDDVNNKLRIILDEATDKWGVRVERVEIKNIDLPADIKEAMEKQMRAEREKRAVILQAEGTKQAAITEAQGLKESQILKAEGEKQTAILHAEAQREAQIRKAEGEAEAIKKVADAEASRVQMVYDALKNANIDEAMLSVKYVEALNEMARGDNKVFVPYESQGLLGSIGAIKELLADKK</sequence>
<dbReference type="SMART" id="SM00244">
    <property type="entry name" value="PHB"/>
    <property type="match status" value="1"/>
</dbReference>
<organism evidence="7 8">
    <name type="scientific">Paraclostridium sordellii</name>
    <name type="common">Clostridium sordellii</name>
    <dbReference type="NCBI Taxonomy" id="1505"/>
    <lineage>
        <taxon>Bacteria</taxon>
        <taxon>Bacillati</taxon>
        <taxon>Bacillota</taxon>
        <taxon>Clostridia</taxon>
        <taxon>Peptostreptococcales</taxon>
        <taxon>Peptostreptococcaceae</taxon>
        <taxon>Paraclostridium</taxon>
    </lineage>
</organism>
<proteinExistence type="inferred from homology"/>
<evidence type="ECO:0000313" key="7">
    <source>
        <dbReference type="EMBL" id="CEQ02476.1"/>
    </source>
</evidence>
<keyword evidence="7" id="KW-0378">Hydrolase</keyword>
<comment type="similarity">
    <text evidence="2">Belongs to the band 7/mec-2 family.</text>
</comment>
<evidence type="ECO:0000256" key="5">
    <source>
        <dbReference type="ARBA" id="ARBA00023136"/>
    </source>
</evidence>
<keyword evidence="4" id="KW-1133">Transmembrane helix</keyword>
<dbReference type="AlphaFoldDB" id="A0A0C7G8W4"/>
<dbReference type="GO" id="GO:0005886">
    <property type="term" value="C:plasma membrane"/>
    <property type="evidence" value="ECO:0007669"/>
    <property type="project" value="UniProtKB-ARBA"/>
</dbReference>
<dbReference type="GO" id="GO:0006508">
    <property type="term" value="P:proteolysis"/>
    <property type="evidence" value="ECO:0007669"/>
    <property type="project" value="UniProtKB-KW"/>
</dbReference>
<dbReference type="PROSITE" id="PS01270">
    <property type="entry name" value="BAND_7"/>
    <property type="match status" value="1"/>
</dbReference>
<dbReference type="RefSeq" id="WP_055341199.1">
    <property type="nucleotide sequence ID" value="NZ_CDNI01000014.1"/>
</dbReference>
<dbReference type="InterPro" id="IPR001972">
    <property type="entry name" value="Stomatin_HflK_fam"/>
</dbReference>
<protein>
    <submittedName>
        <fullName evidence="7">Protein modulating protease activity</fullName>
        <ecNumber evidence="7">3.4.-.-</ecNumber>
    </submittedName>
</protein>
<dbReference type="InterPro" id="IPR036013">
    <property type="entry name" value="Band_7/SPFH_dom_sf"/>
</dbReference>
<evidence type="ECO:0000256" key="2">
    <source>
        <dbReference type="ARBA" id="ARBA00008164"/>
    </source>
</evidence>
<dbReference type="GO" id="GO:0008233">
    <property type="term" value="F:peptidase activity"/>
    <property type="evidence" value="ECO:0007669"/>
    <property type="project" value="UniProtKB-KW"/>
</dbReference>
<gene>
    <name evidence="7" type="primary">qmcA</name>
    <name evidence="7" type="ORF">R28058_02091</name>
</gene>
<dbReference type="PANTHER" id="PTHR43327">
    <property type="entry name" value="STOMATIN-LIKE PROTEIN 2, MITOCHONDRIAL"/>
    <property type="match status" value="1"/>
</dbReference>
<dbReference type="Gene3D" id="3.30.479.30">
    <property type="entry name" value="Band 7 domain"/>
    <property type="match status" value="1"/>
</dbReference>
<dbReference type="FunFam" id="3.30.479.30:FF:000004">
    <property type="entry name" value="Putative membrane protease family, stomatin"/>
    <property type="match status" value="1"/>
</dbReference>
<dbReference type="GO" id="GO:0098552">
    <property type="term" value="C:side of membrane"/>
    <property type="evidence" value="ECO:0007669"/>
    <property type="project" value="UniProtKB-ARBA"/>
</dbReference>
<dbReference type="Proteomes" id="UP000049127">
    <property type="component" value="Unassembled WGS sequence"/>
</dbReference>
<keyword evidence="7" id="KW-0645">Protease</keyword>
<dbReference type="InterPro" id="IPR001107">
    <property type="entry name" value="Band_7"/>
</dbReference>
<evidence type="ECO:0000256" key="1">
    <source>
        <dbReference type="ARBA" id="ARBA00004167"/>
    </source>
</evidence>
<dbReference type="InterPro" id="IPR050710">
    <property type="entry name" value="Band7/mec-2_domain"/>
</dbReference>
<evidence type="ECO:0000313" key="8">
    <source>
        <dbReference type="Proteomes" id="UP000049127"/>
    </source>
</evidence>
<dbReference type="PANTHER" id="PTHR43327:SF10">
    <property type="entry name" value="STOMATIN-LIKE PROTEIN 2, MITOCHONDRIAL"/>
    <property type="match status" value="1"/>
</dbReference>
<dbReference type="PRINTS" id="PR00721">
    <property type="entry name" value="STOMATIN"/>
</dbReference>
<dbReference type="InterPro" id="IPR018080">
    <property type="entry name" value="Band_7/stomatin-like_CS"/>
</dbReference>
<dbReference type="SUPFAM" id="SSF117892">
    <property type="entry name" value="Band 7/SPFH domain"/>
    <property type="match status" value="1"/>
</dbReference>
<dbReference type="EC" id="3.4.-.-" evidence="7"/>
<dbReference type="OrthoDB" id="9809197at2"/>
<dbReference type="EMBL" id="CEKZ01000003">
    <property type="protein sequence ID" value="CEQ02476.1"/>
    <property type="molecule type" value="Genomic_DNA"/>
</dbReference>
<comment type="subcellular location">
    <subcellularLocation>
        <location evidence="1">Membrane</location>
        <topology evidence="1">Single-pass membrane protein</topology>
    </subcellularLocation>
</comment>
<accession>A0A0C7G8W4</accession>
<keyword evidence="5" id="KW-0472">Membrane</keyword>
<name>A0A0C7G8W4_PARSO</name>
<feature type="domain" description="Band 7" evidence="6">
    <location>
        <begin position="20"/>
        <end position="178"/>
    </location>
</feature>